<evidence type="ECO:0000256" key="2">
    <source>
        <dbReference type="SAM" id="Phobius"/>
    </source>
</evidence>
<dbReference type="PANTHER" id="PTHR10728">
    <property type="entry name" value="CYTOSOLIC PHOSPHOLIPASE A2"/>
    <property type="match status" value="1"/>
</dbReference>
<dbReference type="GO" id="GO:0004623">
    <property type="term" value="F:phospholipase A2 activity"/>
    <property type="evidence" value="ECO:0007669"/>
    <property type="project" value="TreeGrafter"/>
</dbReference>
<keyword evidence="2" id="KW-1133">Transmembrane helix</keyword>
<dbReference type="InterPro" id="IPR016035">
    <property type="entry name" value="Acyl_Trfase/lysoPLipase"/>
</dbReference>
<accession>A0AA91A3E7</accession>
<keyword evidence="1" id="KW-0443">Lipid metabolism</keyword>
<dbReference type="AlphaFoldDB" id="A0AA91A3E7"/>
<gene>
    <name evidence="4" type="ORF">F7D57_11985</name>
</gene>
<dbReference type="SUPFAM" id="SSF52151">
    <property type="entry name" value="FabD/lysophospholipase-like"/>
    <property type="match status" value="1"/>
</dbReference>
<evidence type="ECO:0000313" key="5">
    <source>
        <dbReference type="Proteomes" id="UP000405805"/>
    </source>
</evidence>
<dbReference type="PANTHER" id="PTHR10728:SF40">
    <property type="entry name" value="PATATIN FAMILY PROTEIN"/>
    <property type="match status" value="1"/>
</dbReference>
<dbReference type="Proteomes" id="UP000405805">
    <property type="component" value="Unassembled WGS sequence"/>
</dbReference>
<dbReference type="EMBL" id="VZBP01000152">
    <property type="protein sequence ID" value="MQO10415.1"/>
    <property type="molecule type" value="Genomic_DNA"/>
</dbReference>
<keyword evidence="2" id="KW-0472">Membrane</keyword>
<evidence type="ECO:0000259" key="3">
    <source>
        <dbReference type="Pfam" id="PF01734"/>
    </source>
</evidence>
<organism evidence="4 5">
    <name type="scientific">Segatella copri</name>
    <dbReference type="NCBI Taxonomy" id="165179"/>
    <lineage>
        <taxon>Bacteria</taxon>
        <taxon>Pseudomonadati</taxon>
        <taxon>Bacteroidota</taxon>
        <taxon>Bacteroidia</taxon>
        <taxon>Bacteroidales</taxon>
        <taxon>Prevotellaceae</taxon>
        <taxon>Segatella</taxon>
    </lineage>
</organism>
<evidence type="ECO:0000256" key="1">
    <source>
        <dbReference type="ARBA" id="ARBA00023098"/>
    </source>
</evidence>
<dbReference type="RefSeq" id="WP_153097600.1">
    <property type="nucleotide sequence ID" value="NZ_VZBP01000152.1"/>
</dbReference>
<feature type="domain" description="PNPLA" evidence="3">
    <location>
        <begin position="10"/>
        <end position="78"/>
    </location>
</feature>
<feature type="transmembrane region" description="Helical" evidence="2">
    <location>
        <begin position="78"/>
        <end position="98"/>
    </location>
</feature>
<feature type="transmembrane region" description="Helical" evidence="2">
    <location>
        <begin position="104"/>
        <end position="124"/>
    </location>
</feature>
<sequence>MTDNEKRIGLALSGGGYRAAAFHIGTLRALHKLNVLDKVDVISSVSGGSITAAYYVLNKDKEFDTFEKSFKEKLKHNVLWIAIIELLLVIGAIIAIVKFSPDGYGIWAFVGCIVLLLLIWYYVLPVSKFTKVSQVKIHKRDLT</sequence>
<proteinExistence type="predicted"/>
<dbReference type="GO" id="GO:0046475">
    <property type="term" value="P:glycerophospholipid catabolic process"/>
    <property type="evidence" value="ECO:0007669"/>
    <property type="project" value="TreeGrafter"/>
</dbReference>
<dbReference type="Gene3D" id="3.40.1090.10">
    <property type="entry name" value="Cytosolic phospholipase A2 catalytic domain"/>
    <property type="match status" value="1"/>
</dbReference>
<dbReference type="GO" id="GO:0005829">
    <property type="term" value="C:cytosol"/>
    <property type="evidence" value="ECO:0007669"/>
    <property type="project" value="TreeGrafter"/>
</dbReference>
<reference evidence="5" key="1">
    <citation type="submission" date="2019-09" db="EMBL/GenBank/DDBJ databases">
        <title>Distinct polysaccharide growth profiles of human intestinal Prevotella copri isolates.</title>
        <authorList>
            <person name="Fehlner-Peach H."/>
            <person name="Magnabosco C."/>
            <person name="Raghavan V."/>
            <person name="Scher J.U."/>
            <person name="Tett A."/>
            <person name="Cox L.M."/>
            <person name="Gottsegen C."/>
            <person name="Watters A."/>
            <person name="Wiltshire- Gordon J.D."/>
            <person name="Segata N."/>
            <person name="Bonneau R."/>
            <person name="Littman D.R."/>
        </authorList>
    </citation>
    <scope>NUCLEOTIDE SEQUENCE [LARGE SCALE GENOMIC DNA]</scope>
    <source>
        <strain evidence="5">iA624</strain>
    </source>
</reference>
<name>A0AA91A3E7_9BACT</name>
<protein>
    <recommendedName>
        <fullName evidence="3">PNPLA domain-containing protein</fullName>
    </recommendedName>
</protein>
<dbReference type="InterPro" id="IPR002641">
    <property type="entry name" value="PNPLA_dom"/>
</dbReference>
<comment type="caution">
    <text evidence="4">The sequence shown here is derived from an EMBL/GenBank/DDBJ whole genome shotgun (WGS) entry which is preliminary data.</text>
</comment>
<evidence type="ECO:0000313" key="4">
    <source>
        <dbReference type="EMBL" id="MQO10415.1"/>
    </source>
</evidence>
<keyword evidence="2" id="KW-0812">Transmembrane</keyword>
<dbReference type="Pfam" id="PF01734">
    <property type="entry name" value="Patatin"/>
    <property type="match status" value="1"/>
</dbReference>